<evidence type="ECO:0000256" key="1">
    <source>
        <dbReference type="ARBA" id="ARBA00022741"/>
    </source>
</evidence>
<evidence type="ECO:0000256" key="2">
    <source>
        <dbReference type="ARBA" id="ARBA00022840"/>
    </source>
</evidence>
<dbReference type="Pfam" id="PF00072">
    <property type="entry name" value="Response_reg"/>
    <property type="match status" value="1"/>
</dbReference>
<feature type="domain" description="Sigma-54 factor interaction" evidence="9">
    <location>
        <begin position="145"/>
        <end position="374"/>
    </location>
</feature>
<dbReference type="SMART" id="SM00448">
    <property type="entry name" value="REC"/>
    <property type="match status" value="1"/>
</dbReference>
<dbReference type="PROSITE" id="PS00688">
    <property type="entry name" value="SIGMA54_INTERACT_3"/>
    <property type="match status" value="1"/>
</dbReference>
<dbReference type="Pfam" id="PF02954">
    <property type="entry name" value="HTH_8"/>
    <property type="match status" value="1"/>
</dbReference>
<dbReference type="InterPro" id="IPR058031">
    <property type="entry name" value="AAA_lid_NorR"/>
</dbReference>
<dbReference type="PANTHER" id="PTHR32071">
    <property type="entry name" value="TRANSCRIPTIONAL REGULATORY PROTEIN"/>
    <property type="match status" value="1"/>
</dbReference>
<dbReference type="InterPro" id="IPR025944">
    <property type="entry name" value="Sigma_54_int_dom_CS"/>
</dbReference>
<keyword evidence="2" id="KW-0067">ATP-binding</keyword>
<keyword evidence="4" id="KW-0805">Transcription regulation</keyword>
<dbReference type="PANTHER" id="PTHR32071:SF117">
    <property type="entry name" value="PTS-DEPENDENT DIHYDROXYACETONE KINASE OPERON REGULATORY PROTEIN-RELATED"/>
    <property type="match status" value="1"/>
</dbReference>
<dbReference type="SMART" id="SM00382">
    <property type="entry name" value="AAA"/>
    <property type="match status" value="1"/>
</dbReference>
<keyword evidence="3" id="KW-0902">Two-component regulatory system</keyword>
<proteinExistence type="predicted"/>
<evidence type="ECO:0000256" key="4">
    <source>
        <dbReference type="ARBA" id="ARBA00023015"/>
    </source>
</evidence>
<dbReference type="Pfam" id="PF00158">
    <property type="entry name" value="Sigma54_activat"/>
    <property type="match status" value="1"/>
</dbReference>
<feature type="domain" description="Response regulatory" evidence="10">
    <location>
        <begin position="7"/>
        <end position="121"/>
    </location>
</feature>
<evidence type="ECO:0000313" key="11">
    <source>
        <dbReference type="EMBL" id="MBU8874074.1"/>
    </source>
</evidence>
<dbReference type="InterPro" id="IPR002078">
    <property type="entry name" value="Sigma_54_int"/>
</dbReference>
<keyword evidence="1" id="KW-0547">Nucleotide-binding</keyword>
<comment type="caution">
    <text evidence="11">The sequence shown here is derived from an EMBL/GenBank/DDBJ whole genome shotgun (WGS) entry which is preliminary data.</text>
</comment>
<evidence type="ECO:0000259" key="9">
    <source>
        <dbReference type="PROSITE" id="PS50045"/>
    </source>
</evidence>
<dbReference type="PROSITE" id="PS50045">
    <property type="entry name" value="SIGMA54_INTERACT_4"/>
    <property type="match status" value="1"/>
</dbReference>
<evidence type="ECO:0000256" key="6">
    <source>
        <dbReference type="ARBA" id="ARBA00023159"/>
    </source>
</evidence>
<feature type="modified residue" description="4-aspartylphosphate" evidence="8">
    <location>
        <position position="56"/>
    </location>
</feature>
<evidence type="ECO:0000256" key="5">
    <source>
        <dbReference type="ARBA" id="ARBA00023125"/>
    </source>
</evidence>
<dbReference type="RefSeq" id="WP_216958974.1">
    <property type="nucleotide sequence ID" value="NZ_JAHOPB010000001.1"/>
</dbReference>
<dbReference type="InterPro" id="IPR003593">
    <property type="entry name" value="AAA+_ATPase"/>
</dbReference>
<protein>
    <submittedName>
        <fullName evidence="11">Sigma-54 dependent transcriptional regulator</fullName>
    </submittedName>
</protein>
<keyword evidence="6" id="KW-0010">Activator</keyword>
<dbReference type="CDD" id="cd17572">
    <property type="entry name" value="REC_NtrC1-like"/>
    <property type="match status" value="1"/>
</dbReference>
<organism evidence="11 12">
    <name type="scientific">Reyranella humidisoli</name>
    <dbReference type="NCBI Taxonomy" id="2849149"/>
    <lineage>
        <taxon>Bacteria</taxon>
        <taxon>Pseudomonadati</taxon>
        <taxon>Pseudomonadota</taxon>
        <taxon>Alphaproteobacteria</taxon>
        <taxon>Hyphomicrobiales</taxon>
        <taxon>Reyranellaceae</taxon>
        <taxon>Reyranella</taxon>
    </lineage>
</organism>
<dbReference type="InterPro" id="IPR002197">
    <property type="entry name" value="HTH_Fis"/>
</dbReference>
<dbReference type="InterPro" id="IPR001789">
    <property type="entry name" value="Sig_transdc_resp-reg_receiver"/>
</dbReference>
<dbReference type="PROSITE" id="PS00676">
    <property type="entry name" value="SIGMA54_INTERACT_2"/>
    <property type="match status" value="1"/>
</dbReference>
<evidence type="ECO:0000256" key="7">
    <source>
        <dbReference type="ARBA" id="ARBA00023163"/>
    </source>
</evidence>
<sequence length="464" mass="50658">MQNTRGRVLIVEDAPALAETYAEYLKSENCSVEIFGNGKLALAAITILPPDVLVLDVNLPDMNGIDLLREVRSRGLPTEVVIVTGQASVRLAVESMKEGALDFLTKPFSADRLRITVRNALQRRKLESQVAAIQEETGRDRFCSFIGQSMVMQSIYRILQNAAASKATVFVTGESGTGKELCADALHKLSRRREKPFVAINCAAIPRDLLESEVFGHAKGSFTGATADRAGAALQANGGTLFLDEICEMDLGLQAKMLRFLQTGTVQRVGEDKPRPVDVRIVCATNRDPQEEVAAGRFREDLFYRLNVIPVDLPPLRERDHDVLLIARHFLRQFSVEDGKKFTAFSPAVEAVLLGYGWPGNVRELQNTVRNVVVLNEGETVEIDMLPRSFQGGVGGLPVTGARSIAAAIPDATMPIEPLDAVVRRSIERAIAQCDGNIPKAAAALQVSPSTLYRRIQAWQAGQA</sequence>
<keyword evidence="7" id="KW-0804">Transcription</keyword>
<keyword evidence="5" id="KW-0238">DNA-binding</keyword>
<name>A0ABS6IHL8_9HYPH</name>
<dbReference type="EMBL" id="JAHOPB010000001">
    <property type="protein sequence ID" value="MBU8874074.1"/>
    <property type="molecule type" value="Genomic_DNA"/>
</dbReference>
<dbReference type="CDD" id="cd00009">
    <property type="entry name" value="AAA"/>
    <property type="match status" value="1"/>
</dbReference>
<dbReference type="Proteomes" id="UP000727907">
    <property type="component" value="Unassembled WGS sequence"/>
</dbReference>
<dbReference type="InterPro" id="IPR025943">
    <property type="entry name" value="Sigma_54_int_dom_ATP-bd_2"/>
</dbReference>
<evidence type="ECO:0000313" key="12">
    <source>
        <dbReference type="Proteomes" id="UP000727907"/>
    </source>
</evidence>
<dbReference type="Pfam" id="PF25601">
    <property type="entry name" value="AAA_lid_14"/>
    <property type="match status" value="1"/>
</dbReference>
<keyword evidence="8" id="KW-0597">Phosphoprotein</keyword>
<evidence type="ECO:0000256" key="8">
    <source>
        <dbReference type="PROSITE-ProRule" id="PRU00169"/>
    </source>
</evidence>
<accession>A0ABS6IHL8</accession>
<evidence type="ECO:0000259" key="10">
    <source>
        <dbReference type="PROSITE" id="PS50110"/>
    </source>
</evidence>
<gene>
    <name evidence="11" type="ORF">KQ910_09885</name>
</gene>
<evidence type="ECO:0000256" key="3">
    <source>
        <dbReference type="ARBA" id="ARBA00023012"/>
    </source>
</evidence>
<dbReference type="PROSITE" id="PS50110">
    <property type="entry name" value="RESPONSE_REGULATORY"/>
    <property type="match status" value="1"/>
</dbReference>
<keyword evidence="12" id="KW-1185">Reference proteome</keyword>
<reference evidence="11 12" key="1">
    <citation type="submission" date="2021-06" db="EMBL/GenBank/DDBJ databases">
        <authorList>
            <person name="Lee D.H."/>
        </authorList>
    </citation>
    <scope>NUCLEOTIDE SEQUENCE [LARGE SCALE GENOMIC DNA]</scope>
    <source>
        <strain evidence="11 12">MMS21-HV4-11</strain>
    </source>
</reference>